<evidence type="ECO:0000313" key="3">
    <source>
        <dbReference type="Proteomes" id="UP000034774"/>
    </source>
</evidence>
<keyword evidence="1" id="KW-0472">Membrane</keyword>
<reference evidence="2 3" key="1">
    <citation type="journal article" date="2015" name="Nature">
        <title>rRNA introns, odd ribosomes, and small enigmatic genomes across a large radiation of phyla.</title>
        <authorList>
            <person name="Brown C.T."/>
            <person name="Hug L.A."/>
            <person name="Thomas B.C."/>
            <person name="Sharon I."/>
            <person name="Castelle C.J."/>
            <person name="Singh A."/>
            <person name="Wilkins M.J."/>
            <person name="Williams K.H."/>
            <person name="Banfield J.F."/>
        </authorList>
    </citation>
    <scope>NUCLEOTIDE SEQUENCE [LARGE SCALE GENOMIC DNA]</scope>
</reference>
<feature type="transmembrane region" description="Helical" evidence="1">
    <location>
        <begin position="21"/>
        <end position="46"/>
    </location>
</feature>
<evidence type="ECO:0000313" key="2">
    <source>
        <dbReference type="EMBL" id="KKQ91367.1"/>
    </source>
</evidence>
<feature type="non-terminal residue" evidence="2">
    <location>
        <position position="86"/>
    </location>
</feature>
<dbReference type="Proteomes" id="UP000034774">
    <property type="component" value="Unassembled WGS sequence"/>
</dbReference>
<dbReference type="AlphaFoldDB" id="A0A0G0LK11"/>
<dbReference type="STRING" id="1618572.UT17_C0010G0001"/>
<proteinExistence type="predicted"/>
<keyword evidence="1" id="KW-0812">Transmembrane</keyword>
<keyword evidence="1" id="KW-1133">Transmembrane helix</keyword>
<gene>
    <name evidence="2" type="ORF">UT17_C0010G0001</name>
</gene>
<organism evidence="2 3">
    <name type="scientific">Candidatus Woesebacteria bacterium GW2011_GWB1_39_10</name>
    <dbReference type="NCBI Taxonomy" id="1618572"/>
    <lineage>
        <taxon>Bacteria</taxon>
        <taxon>Candidatus Woeseibacteriota</taxon>
    </lineage>
</organism>
<evidence type="ECO:0000256" key="1">
    <source>
        <dbReference type="SAM" id="Phobius"/>
    </source>
</evidence>
<name>A0A0G0LK11_9BACT</name>
<accession>A0A0G0LK11</accession>
<protein>
    <submittedName>
        <fullName evidence="2">Uncharacterized protein</fullName>
    </submittedName>
</protein>
<dbReference type="EMBL" id="LBVU01000010">
    <property type="protein sequence ID" value="KKQ91367.1"/>
    <property type="molecule type" value="Genomic_DNA"/>
</dbReference>
<comment type="caution">
    <text evidence="2">The sequence shown here is derived from an EMBL/GenBank/DDBJ whole genome shotgun (WGS) entry which is preliminary data.</text>
</comment>
<sequence length="86" mass="9410">MINLLPDTKNIITNWMRYKGVVGVISSFVLGGYILAAAGSAGWWLFLTRQDEAVKAEIESLTSQIIDLKGTETAVRVVDERVGVVN</sequence>